<feature type="compositionally biased region" description="Polar residues" evidence="1">
    <location>
        <begin position="1169"/>
        <end position="1188"/>
    </location>
</feature>
<dbReference type="RefSeq" id="WP_101357466.1">
    <property type="nucleotide sequence ID" value="NZ_NKXO01000002.1"/>
</dbReference>
<feature type="domain" description="Gliding motility protein SprA N-terminal" evidence="2">
    <location>
        <begin position="108"/>
        <end position="464"/>
    </location>
</feature>
<dbReference type="Proteomes" id="UP000233387">
    <property type="component" value="Unassembled WGS sequence"/>
</dbReference>
<feature type="compositionally biased region" description="Basic and acidic residues" evidence="1">
    <location>
        <begin position="1939"/>
        <end position="1985"/>
    </location>
</feature>
<dbReference type="InterPro" id="IPR026377">
    <property type="entry name" value="Cell_surface_SprA"/>
</dbReference>
<name>A0A2N3IKJ6_9BACT</name>
<dbReference type="Pfam" id="PF14349">
    <property type="entry name" value="SprA_N"/>
    <property type="match status" value="2"/>
</dbReference>
<dbReference type="InterPro" id="IPR025684">
    <property type="entry name" value="SprA_N_dom"/>
</dbReference>
<feature type="compositionally biased region" description="Basic residues" evidence="1">
    <location>
        <begin position="1987"/>
        <end position="1998"/>
    </location>
</feature>
<dbReference type="EMBL" id="NKXO01000002">
    <property type="protein sequence ID" value="PKQ70859.1"/>
    <property type="molecule type" value="Genomic_DNA"/>
</dbReference>
<gene>
    <name evidence="3" type="ORF">Rain11_0205</name>
</gene>
<proteinExistence type="predicted"/>
<feature type="domain" description="Gliding motility protein SprA N-terminal" evidence="2">
    <location>
        <begin position="1123"/>
        <end position="1640"/>
    </location>
</feature>
<sequence>MLRQGLHLWIVGSVLFSLCIWSGNPSAQYDSNYKEWTFPSIPQDTPKYQKSRFSTYQFPDRRGDLFGSHRTKSILDLKPSNLKTNFKVDLNDTARSYVVEEKIGEYDYRPPSRITRKDLDYFQDLEINKKFWKINGANASEETATQNSRFNFKPRIPIGSKLFGKIFGGDAVEFKPSGFVNLDFGYKRQNVANPAIPADRQSNGVFDFDPHANFSVTGKIGDKLSLNTSYDTKASFNFENTFRVQYKAYPEEALQDVKFGNVNFSPGVALIQGSQNLFGIRTDWQFGKLRMQNVIANQRSTADEIRLQGGRQIRRFEIRMTDYEENKHFLLSHFHRKRYEPALATMPTINSGIVITRVEVYVTNRTNNTQNLRNIIAFLDLGEAQTYRNALPFVGANPNPNFPASNQANNLFANIANNASVRNPQTAADFLELQGLRRGTDFEVLRAARKLEPNEFYFNPQLGYISLNTPLRNDEILGVSFEYTFNGQQYKVGELSDDYVNRSQDEAIFLKMLRPSTIRTDLPSWDLMMKNIYSLGTAQIQQQGFQLRIIYRDDISGLDNPALQEGERTKDVQLIKIFGLDQLNPRGDRVIDQQGNAVKDRFNRAIGDGNFDFVEGITINAQKGLLIFPVLEPFGRTLRNEFNPATEANLIGKYVFQELYTGTRNDAQNNFATKNKFFIKGQYEGTSTGNTVFLPGINIAQGSVIVKAGGVPLTEGTDYQVNYSTGQVTITNDAVLNSGKEITISFEKADLFNLQVRNFLGSRFEYEVDKDLKLGFTIANLRERPVLTRVAMGQEAINNTMIGFDVKLKRDSRFLTKLTDALPLIQTKEKSSIQFDAEIAQIRPNAARLSGAVSYIDDFEGSRTPFDLGNTAHLRWKLGSTPRRILEQQGTLSSPLEYAYRRARMAWYNVDNSIFYNASQRPSNISATDLENHYMRVVAPQEIFTNRQFENIATNQNLFEIAYFPDERGSFNYNPNLTPDGKLPNPTQNFASITRAITQEVDFDNANIEYIEFWLLDPFISGERGRVIVSGDQGVNNTTGGDLYINLGNISEDIMKDTRHFFENGLPENAESTAKDPTAWGFVPRNQFLNNAFSNTPGVRALQDIGLDGLRNAEENEFFQNYLNSLPPAVRSQIETDVSADNFRFYLDSEYNTRNAKIIERYKYYNNTEGNSPENTGGQFTQAATNFPDNEDLNTDNTISDLEEYYEYRISLRPSDLVVGRNYIVDKVEVKDPKITKNQDVVTWYQFRIPVREFTEKIGNINGFKSIRFMRLYMTGFQQPVVLRMAQFQMVANQWRRYLGDLRDKGLQLPPEPYNPSFVVSVVNVEENGSPATGVIPYVIPPGFVRDRDITTINNREFNEQSLQICVDGLQDRDARAAFKNVNLNMLYYKRLSMPIHAQSSDNNIQDGELSAIVRLGTDFNENYYEIEIPLTFTRLAEVQTAPTYEALQRIIWKAENELDIALEDLVETKIQRNNTFGFRNNLFVPFTRQVGRYRVTVVGNPDLSTVLVLMLGIKNPNLPNDDRRPKSACVWFNELRAIGFDRTNGVAANARLMFNLADFAQIQASGAIRTAGFGQISQKVSERQLRNDWEFDTQGTFALDKFTPAKWGIRLPIFLSYQRKNSTPLFDPFDPDVRVKRSLEKFANDGEREFFKSLIEDRETRRSINFTNIRKMKTNKERKTMPWDIPNFGYTWSYSDIQRSSPYVASYLQQNWKQSLTYNYTREFNYIEPFKKSKAKWLQSPWLKFIKETNFNLLPNNFSARGDLDRTFIRTQLRSGDFRVENFEPFFEKFYNFNRDYSLQWNLSRNLTFSGNAQAQAIVDEPFGELNAPGSRQAVQENLLKLGRMKDYSQRFNIAYKLPLDKFPITDWVNANYTYNANYRWTAASLGLEKILGNNIQNNREQSLRTTADFTKLYNKVKLLKAVNEYKPATKPTQPKLSKAERKKQKEAERKRRAEEKRLKELEKKKAKEAKKQTKDSLQKDTLQKKPSKTPKTKPTSRNKNQSPQVSPVLRSVLRLLMSVRGGTFNISRNEGTILPGVIGNPRYLGLTDGWGAPGWNFVAGSQNPNQRFDFVNSGWMVIPPDTSLIQNNPFQQNRTQNISFTLNIEPFTDFRITLDAKQVRTDNYQEIFRFDTLNKVYASFSPYRNGTFQSTIISWNSAFAKDNSVNSETFNRFITNLDKYQQLFTAQNPNAITDSSYRRRSQDVLIAAFMETYAGQKAGSSAFPRFPLPNWQIDYNGLSKLSAFKDIFTSFTISHKYSSEYRIGNYTSALEYQNTALLQLNNDFGSYVQPFALNANGELVPILVLGQVQVSERFSPLVGINARTKSGANIRLDINRTREIGLNLANAQITEARSNDVVIGIGFDKKNVRLPFRDAEGQRVILRNNMNFRVDFTIRDSKTFQRRIDEETVITSGNYNFQLRPNITYKVNNNLTTSFYFERLINTPATTLSFPRKNTNVGFQLRYNFTGM</sequence>
<evidence type="ECO:0000259" key="2">
    <source>
        <dbReference type="Pfam" id="PF14349"/>
    </source>
</evidence>
<keyword evidence="4" id="KW-1185">Reference proteome</keyword>
<dbReference type="OrthoDB" id="9806090at2"/>
<dbReference type="NCBIfam" id="TIGR04189">
    <property type="entry name" value="surface_SprA"/>
    <property type="match status" value="1"/>
</dbReference>
<reference evidence="3 4" key="1">
    <citation type="submission" date="2017-06" db="EMBL/GenBank/DDBJ databases">
        <title>Raineya orbicola gen. nov., sp. nov. a slightly thermophilic bacterium of the phylum Bacteroidetes and the description of Raineyaceae fam. nov.</title>
        <authorList>
            <person name="Albuquerque L."/>
            <person name="Polonia A.R.M."/>
            <person name="Barroso C."/>
            <person name="Froufe H.J.C."/>
            <person name="Lage O."/>
            <person name="Lobo-Da-Cunha A."/>
            <person name="Egas C."/>
            <person name="Da Costa M.S."/>
        </authorList>
    </citation>
    <scope>NUCLEOTIDE SEQUENCE [LARGE SCALE GENOMIC DNA]</scope>
    <source>
        <strain evidence="3 4">SPSPC-11</strain>
    </source>
</reference>
<protein>
    <submittedName>
        <fullName evidence="3">Cell surface protein SprA</fullName>
    </submittedName>
</protein>
<evidence type="ECO:0000256" key="1">
    <source>
        <dbReference type="SAM" id="MobiDB-lite"/>
    </source>
</evidence>
<organism evidence="3 4">
    <name type="scientific">Raineya orbicola</name>
    <dbReference type="NCBI Taxonomy" id="2016530"/>
    <lineage>
        <taxon>Bacteria</taxon>
        <taxon>Pseudomonadati</taxon>
        <taxon>Bacteroidota</taxon>
        <taxon>Cytophagia</taxon>
        <taxon>Cytophagales</taxon>
        <taxon>Raineyaceae</taxon>
        <taxon>Raineya</taxon>
    </lineage>
</organism>
<feature type="region of interest" description="Disordered" evidence="1">
    <location>
        <begin position="1169"/>
        <end position="1194"/>
    </location>
</feature>
<evidence type="ECO:0000313" key="4">
    <source>
        <dbReference type="Proteomes" id="UP000233387"/>
    </source>
</evidence>
<comment type="caution">
    <text evidence="3">The sequence shown here is derived from an EMBL/GenBank/DDBJ whole genome shotgun (WGS) entry which is preliminary data.</text>
</comment>
<feature type="region of interest" description="Disordered" evidence="1">
    <location>
        <begin position="1926"/>
        <end position="2009"/>
    </location>
</feature>
<evidence type="ECO:0000313" key="3">
    <source>
        <dbReference type="EMBL" id="PKQ70859.1"/>
    </source>
</evidence>
<accession>A0A2N3IKJ6</accession>